<reference evidence="6 7" key="1">
    <citation type="journal article" date="2014" name="BMC Genomics">
        <title>Adaptive genomic structural variation in the grape powdery mildew pathogen, Erysiphe necator.</title>
        <authorList>
            <person name="Jones L."/>
            <person name="Riaz S."/>
            <person name="Morales-Cruz A."/>
            <person name="Amrine K.C."/>
            <person name="McGuire B."/>
            <person name="Gubler W.D."/>
            <person name="Walker M.A."/>
            <person name="Cantu D."/>
        </authorList>
    </citation>
    <scope>NUCLEOTIDE SEQUENCE [LARGE SCALE GENOMIC DNA]</scope>
    <source>
        <strain evidence="7">c</strain>
    </source>
</reference>
<dbReference type="GO" id="GO:0016779">
    <property type="term" value="F:nucleotidyltransferase activity"/>
    <property type="evidence" value="ECO:0007669"/>
    <property type="project" value="UniProtKB-KW"/>
</dbReference>
<dbReference type="AlphaFoldDB" id="A0A0B1PIR9"/>
<dbReference type="Proteomes" id="UP000030854">
    <property type="component" value="Unassembled WGS sequence"/>
</dbReference>
<dbReference type="GO" id="GO:0005634">
    <property type="term" value="C:nucleus"/>
    <property type="evidence" value="ECO:0007669"/>
    <property type="project" value="TreeGrafter"/>
</dbReference>
<sequence length="792" mass="91040">METFISKVPYISQNVSEVQNLVRKLEEGEKNRIKHEKKSICCKKTSFYVQGATGTHVIDSWRLRDWDYKLPDLPTYARGLFIGKNGNDEDEIVIRGYNKFFNVGEVSTTKWPNIVAATKGPYEISLKENGCILFISGLWDGTLLVCSKHSTGPRKDEISHAMAGERWIEKQLTAIGKTRVQLARELRSRNATAVAELCDDEFEEHILPYTKENAGLYLHGININIPSFVTYPSYQVEEFAEKWGFRTTSYLVHDDVQITKKFLEDVAETGSFNNRDIEGFVIRCKARHEGSGPYHDWFFKYKFEEPYLMYRQWRECTKALINDKSIPLKKNVEITEEYLRFAKQKLAENPELKVAYAHNHGIIKLRNEFLKEKNLKSSDIVRQEYVKNIKAEKENGTKNVILLPVGTIGCGKTTIGISLQHIFGWGLVQNDNISGRNRPTRFTNEVLSILHDKSVVFADRNNSLRRERAQFIGDIYTSYPQVRIVALNFIHRRELLDQIRQVTQQRVYSRGDNHQTIQAATDRIKAVSIMEGFIKRFEHLDPFTKPDNGFDVVIDLDPLIESRQNLEIVISKLHQYFPSVINSIPSSEVLDKAIYYALNEYRPGPKHAIGNQDSQKQQKAKSINYFCIKLEESQIRQIVANAFGASSPDTSYFWKQLSETNRVQQEFHITLIHRSSSHDHNLLWKKYSDIYAKRSGGTDKNSQGIGQCRALLEMIVWDSRVMAIVVRLIDKGWECVNNVAHITIGTRDHSIKPKESNDLLQRWTADSDPTIRSLAIENHPVVNGTVTVVFSP</sequence>
<dbReference type="GO" id="GO:0008081">
    <property type="term" value="F:phosphoric diester hydrolase activity"/>
    <property type="evidence" value="ECO:0007669"/>
    <property type="project" value="InterPro"/>
</dbReference>
<dbReference type="InterPro" id="IPR019039">
    <property type="entry name" value="T4-Rnl1-like_N"/>
</dbReference>
<comment type="similarity">
    <text evidence="1">Belongs to the TRL1 family.</text>
</comment>
<evidence type="ECO:0000259" key="5">
    <source>
        <dbReference type="Pfam" id="PF09511"/>
    </source>
</evidence>
<dbReference type="GO" id="GO:0005524">
    <property type="term" value="F:ATP binding"/>
    <property type="evidence" value="ECO:0007669"/>
    <property type="project" value="UniProtKB-UniRule"/>
</dbReference>
<keyword evidence="6" id="KW-0808">Transferase</keyword>
<dbReference type="Pfam" id="PF08303">
    <property type="entry name" value="tRNA_lig_kinase"/>
    <property type="match status" value="1"/>
</dbReference>
<protein>
    <recommendedName>
        <fullName evidence="1">tRNA ligase</fullName>
        <ecNumber evidence="1">6.5.1.3</ecNumber>
    </recommendedName>
</protein>
<feature type="domain" description="T4 RNA ligase 1-like N-terminal" evidence="5">
    <location>
        <begin position="76"/>
        <end position="308"/>
    </location>
</feature>
<dbReference type="STRING" id="52586.A0A0B1PIR9"/>
<dbReference type="InterPro" id="IPR012387">
    <property type="entry name" value="Trl1_fun"/>
</dbReference>
<dbReference type="PANTHER" id="PTHR32004:SF1">
    <property type="entry name" value="TRNA LIGASE"/>
    <property type="match status" value="1"/>
</dbReference>
<keyword evidence="1 6" id="KW-0436">Ligase</keyword>
<dbReference type="Pfam" id="PF09511">
    <property type="entry name" value="RNA_lig_T4_1"/>
    <property type="match status" value="1"/>
</dbReference>
<evidence type="ECO:0000313" key="6">
    <source>
        <dbReference type="EMBL" id="KHJ36379.1"/>
    </source>
</evidence>
<dbReference type="InterPro" id="IPR027417">
    <property type="entry name" value="P-loop_NTPase"/>
</dbReference>
<dbReference type="EMBL" id="JNVN01000042">
    <property type="protein sequence ID" value="KHJ36379.1"/>
    <property type="molecule type" value="Genomic_DNA"/>
</dbReference>
<dbReference type="PIRSF" id="PIRSF019634">
    <property type="entry name" value="tRNA_lig_yeast"/>
    <property type="match status" value="1"/>
</dbReference>
<dbReference type="HOGENOM" id="CLU_010316_1_0_1"/>
<dbReference type="GO" id="GO:0006388">
    <property type="term" value="P:tRNA splicing, via endonucleolytic cleavage and ligation"/>
    <property type="evidence" value="ECO:0007669"/>
    <property type="project" value="UniProtKB-UniRule"/>
</dbReference>
<feature type="domain" description="tRNA ligase kinase" evidence="4">
    <location>
        <begin position="401"/>
        <end position="558"/>
    </location>
</feature>
<organism evidence="6 7">
    <name type="scientific">Uncinula necator</name>
    <name type="common">Grape powdery mildew</name>
    <dbReference type="NCBI Taxonomy" id="52586"/>
    <lineage>
        <taxon>Eukaryota</taxon>
        <taxon>Fungi</taxon>
        <taxon>Dikarya</taxon>
        <taxon>Ascomycota</taxon>
        <taxon>Pezizomycotina</taxon>
        <taxon>Leotiomycetes</taxon>
        <taxon>Erysiphales</taxon>
        <taxon>Erysiphaceae</taxon>
        <taxon>Erysiphe</taxon>
    </lineage>
</organism>
<gene>
    <name evidence="6" type="ORF">EV44_g2496</name>
</gene>
<dbReference type="PANTHER" id="PTHR32004">
    <property type="entry name" value="TRNA LIGASE"/>
    <property type="match status" value="1"/>
</dbReference>
<dbReference type="SUPFAM" id="SSF52540">
    <property type="entry name" value="P-loop containing nucleoside triphosphate hydrolases"/>
    <property type="match status" value="1"/>
</dbReference>
<dbReference type="Gene3D" id="3.40.50.300">
    <property type="entry name" value="P-loop containing nucleotide triphosphate hydrolases"/>
    <property type="match status" value="1"/>
</dbReference>
<evidence type="ECO:0000313" key="7">
    <source>
        <dbReference type="Proteomes" id="UP000030854"/>
    </source>
</evidence>
<evidence type="ECO:0000259" key="4">
    <source>
        <dbReference type="Pfam" id="PF08303"/>
    </source>
</evidence>
<dbReference type="EC" id="6.5.1.3" evidence="1"/>
<dbReference type="GO" id="GO:0003972">
    <property type="term" value="F:RNA ligase (ATP) activity"/>
    <property type="evidence" value="ECO:0007669"/>
    <property type="project" value="UniProtKB-UniRule"/>
</dbReference>
<dbReference type="InterPro" id="IPR015966">
    <property type="entry name" value="tRNA_lig_kin_fungi"/>
</dbReference>
<evidence type="ECO:0000256" key="1">
    <source>
        <dbReference type="PIRNR" id="PIRNR019634"/>
    </source>
</evidence>
<dbReference type="InterPro" id="IPR015965">
    <property type="entry name" value="tRNA_lig_PDEase"/>
</dbReference>
<dbReference type="FunFam" id="3.40.50.300:FF:001690">
    <property type="entry name" value="tRNA ligase"/>
    <property type="match status" value="1"/>
</dbReference>
<keyword evidence="7" id="KW-1185">Reference proteome</keyword>
<feature type="domain" description="tRNA ligase phosphodiesterase" evidence="3">
    <location>
        <begin position="562"/>
        <end position="789"/>
    </location>
</feature>
<feature type="active site" description="N6-AMP-lysine intermediate" evidence="2">
    <location>
        <position position="127"/>
    </location>
</feature>
<evidence type="ECO:0000256" key="2">
    <source>
        <dbReference type="PIRSR" id="PIRSR019634-50"/>
    </source>
</evidence>
<proteinExistence type="inferred from homology"/>
<evidence type="ECO:0000259" key="3">
    <source>
        <dbReference type="Pfam" id="PF08302"/>
    </source>
</evidence>
<keyword evidence="6" id="KW-0548">Nucleotidyltransferase</keyword>
<dbReference type="GO" id="GO:0051730">
    <property type="term" value="F:GTP-dependent polyribonucleotide 5'-hydroxyl-kinase activity"/>
    <property type="evidence" value="ECO:0007669"/>
    <property type="project" value="InterPro"/>
</dbReference>
<accession>A0A0B1PIR9</accession>
<keyword evidence="1" id="KW-0819">tRNA processing</keyword>
<dbReference type="OMA" id="FQDWDYK"/>
<name>A0A0B1PIR9_UNCNE</name>
<comment type="caution">
    <text evidence="6">The sequence shown here is derived from an EMBL/GenBank/DDBJ whole genome shotgun (WGS) entry which is preliminary data.</text>
</comment>
<comment type="catalytic activity">
    <reaction evidence="1">
        <text>ATP + (ribonucleotide)n-3'-hydroxyl + 5'-phospho-(ribonucleotide)m = (ribonucleotide)n+m + AMP + diphosphate.</text>
        <dbReference type="EC" id="6.5.1.3"/>
    </reaction>
</comment>
<dbReference type="Pfam" id="PF08302">
    <property type="entry name" value="tRNA_lig_CPD"/>
    <property type="match status" value="1"/>
</dbReference>